<dbReference type="Gene3D" id="1.10.10.10">
    <property type="entry name" value="Winged helix-like DNA-binding domain superfamily/Winged helix DNA-binding domain"/>
    <property type="match status" value="1"/>
</dbReference>
<dbReference type="InterPro" id="IPR008920">
    <property type="entry name" value="TF_FadR/GntR_C"/>
</dbReference>
<evidence type="ECO:0000313" key="6">
    <source>
        <dbReference type="Proteomes" id="UP000659904"/>
    </source>
</evidence>
<gene>
    <name evidence="5" type="ORF">Cci01nite_80260</name>
</gene>
<comment type="caution">
    <text evidence="5">The sequence shown here is derived from an EMBL/GenBank/DDBJ whole genome shotgun (WGS) entry which is preliminary data.</text>
</comment>
<dbReference type="Pfam" id="PF07729">
    <property type="entry name" value="FCD"/>
    <property type="match status" value="1"/>
</dbReference>
<dbReference type="SUPFAM" id="SSF48008">
    <property type="entry name" value="GntR ligand-binding domain-like"/>
    <property type="match status" value="1"/>
</dbReference>
<keyword evidence="6" id="KW-1185">Reference proteome</keyword>
<dbReference type="InterPro" id="IPR036390">
    <property type="entry name" value="WH_DNA-bd_sf"/>
</dbReference>
<dbReference type="Pfam" id="PF00392">
    <property type="entry name" value="GntR"/>
    <property type="match status" value="1"/>
</dbReference>
<dbReference type="PANTHER" id="PTHR43537:SF45">
    <property type="entry name" value="GNTR FAMILY REGULATORY PROTEIN"/>
    <property type="match status" value="1"/>
</dbReference>
<protein>
    <submittedName>
        <fullName evidence="5">Transcriptional regulator</fullName>
    </submittedName>
</protein>
<dbReference type="InterPro" id="IPR011711">
    <property type="entry name" value="GntR_C"/>
</dbReference>
<keyword evidence="3" id="KW-0804">Transcription</keyword>
<dbReference type="Gene3D" id="1.20.120.530">
    <property type="entry name" value="GntR ligand-binding domain-like"/>
    <property type="match status" value="1"/>
</dbReference>
<name>A0A8J3KH83_9ACTN</name>
<reference evidence="5 6" key="1">
    <citation type="submission" date="2021-01" db="EMBL/GenBank/DDBJ databases">
        <title>Whole genome shotgun sequence of Catellatospora citrea NBRC 14495.</title>
        <authorList>
            <person name="Komaki H."/>
            <person name="Tamura T."/>
        </authorList>
    </citation>
    <scope>NUCLEOTIDE SEQUENCE [LARGE SCALE GENOMIC DNA]</scope>
    <source>
        <strain evidence="5 6">NBRC 14495</strain>
    </source>
</reference>
<dbReference type="GO" id="GO:0003700">
    <property type="term" value="F:DNA-binding transcription factor activity"/>
    <property type="evidence" value="ECO:0007669"/>
    <property type="project" value="InterPro"/>
</dbReference>
<feature type="domain" description="HTH gntR-type" evidence="4">
    <location>
        <begin position="33"/>
        <end position="100"/>
    </location>
</feature>
<dbReference type="GO" id="GO:0003677">
    <property type="term" value="F:DNA binding"/>
    <property type="evidence" value="ECO:0007669"/>
    <property type="project" value="UniProtKB-KW"/>
</dbReference>
<dbReference type="SUPFAM" id="SSF46785">
    <property type="entry name" value="Winged helix' DNA-binding domain"/>
    <property type="match status" value="1"/>
</dbReference>
<dbReference type="SMART" id="SM00345">
    <property type="entry name" value="HTH_GNTR"/>
    <property type="match status" value="1"/>
</dbReference>
<dbReference type="SMART" id="SM00895">
    <property type="entry name" value="FCD"/>
    <property type="match status" value="1"/>
</dbReference>
<dbReference type="PANTHER" id="PTHR43537">
    <property type="entry name" value="TRANSCRIPTIONAL REGULATOR, GNTR FAMILY"/>
    <property type="match status" value="1"/>
</dbReference>
<dbReference type="AlphaFoldDB" id="A0A8J3KH83"/>
<evidence type="ECO:0000256" key="2">
    <source>
        <dbReference type="ARBA" id="ARBA00023125"/>
    </source>
</evidence>
<dbReference type="PROSITE" id="PS50949">
    <property type="entry name" value="HTH_GNTR"/>
    <property type="match status" value="1"/>
</dbReference>
<accession>A0A8J3KH83</accession>
<dbReference type="InterPro" id="IPR000524">
    <property type="entry name" value="Tscrpt_reg_HTH_GntR"/>
</dbReference>
<organism evidence="5 6">
    <name type="scientific">Catellatospora citrea</name>
    <dbReference type="NCBI Taxonomy" id="53366"/>
    <lineage>
        <taxon>Bacteria</taxon>
        <taxon>Bacillati</taxon>
        <taxon>Actinomycetota</taxon>
        <taxon>Actinomycetes</taxon>
        <taxon>Micromonosporales</taxon>
        <taxon>Micromonosporaceae</taxon>
        <taxon>Catellatospora</taxon>
    </lineage>
</organism>
<keyword evidence="2" id="KW-0238">DNA-binding</keyword>
<proteinExistence type="predicted"/>
<dbReference type="InterPro" id="IPR036388">
    <property type="entry name" value="WH-like_DNA-bd_sf"/>
</dbReference>
<dbReference type="EMBL" id="BONH01000064">
    <property type="protein sequence ID" value="GIG02933.1"/>
    <property type="molecule type" value="Genomic_DNA"/>
</dbReference>
<dbReference type="Proteomes" id="UP000659904">
    <property type="component" value="Unassembled WGS sequence"/>
</dbReference>
<evidence type="ECO:0000256" key="3">
    <source>
        <dbReference type="ARBA" id="ARBA00023163"/>
    </source>
</evidence>
<dbReference type="CDD" id="cd07377">
    <property type="entry name" value="WHTH_GntR"/>
    <property type="match status" value="1"/>
</dbReference>
<keyword evidence="1" id="KW-0805">Transcription regulation</keyword>
<evidence type="ECO:0000259" key="4">
    <source>
        <dbReference type="PROSITE" id="PS50949"/>
    </source>
</evidence>
<evidence type="ECO:0000313" key="5">
    <source>
        <dbReference type="EMBL" id="GIG02933.1"/>
    </source>
</evidence>
<sequence>MTAPGRVIAGRQGAGTLGAVTDTAPANGEIESYSLVELAVTRLRREILSGRSEPGERLVEEQLTRRLGISRAPLREALRLLGQQGLVEHVPRRGARVATLSDRDVQELYAVRDMLEQHAVEQALRAPLKLDGLRAAVDRMRDAAATGDQLEVANAHRAFHVSLVALAGNGQLTAIYESILVKLQLYMAINLRREAELAHADDGVHRHERLLEAVATGDPAAVLTALAGHGARSYL</sequence>
<evidence type="ECO:0000256" key="1">
    <source>
        <dbReference type="ARBA" id="ARBA00023015"/>
    </source>
</evidence>